<evidence type="ECO:0000313" key="2">
    <source>
        <dbReference type="Proteomes" id="UP000807306"/>
    </source>
</evidence>
<proteinExistence type="predicted"/>
<accession>A0A9P6JIT5</accession>
<name>A0A9P6JIT5_9AGAR</name>
<dbReference type="Proteomes" id="UP000807306">
    <property type="component" value="Unassembled WGS sequence"/>
</dbReference>
<dbReference type="EMBL" id="MU157940">
    <property type="protein sequence ID" value="KAF9522587.1"/>
    <property type="molecule type" value="Genomic_DNA"/>
</dbReference>
<protein>
    <submittedName>
        <fullName evidence="1">Uncharacterized protein</fullName>
    </submittedName>
</protein>
<comment type="caution">
    <text evidence="1">The sequence shown here is derived from an EMBL/GenBank/DDBJ whole genome shotgun (WGS) entry which is preliminary data.</text>
</comment>
<sequence>MNNELLRRGDLLFSTFWSSTSVNHPVSPYRTIPGELYSPLIIHPTTWGTFENLANSAETRKLDRFLWPLTLKAFSAFRNGGCIIYPSVASNPEQVSAFRFLDDNKVARCPTADDDGKLRCVADLDDEGVNFYEDTVSVDGDDEGCLDVYEDAVEEQEEALERATGTFRMESPGDKPHKLAPFDPIWLLE</sequence>
<dbReference type="AlphaFoldDB" id="A0A9P6JIT5"/>
<keyword evidence="2" id="KW-1185">Reference proteome</keyword>
<organism evidence="1 2">
    <name type="scientific">Crepidotus variabilis</name>
    <dbReference type="NCBI Taxonomy" id="179855"/>
    <lineage>
        <taxon>Eukaryota</taxon>
        <taxon>Fungi</taxon>
        <taxon>Dikarya</taxon>
        <taxon>Basidiomycota</taxon>
        <taxon>Agaricomycotina</taxon>
        <taxon>Agaricomycetes</taxon>
        <taxon>Agaricomycetidae</taxon>
        <taxon>Agaricales</taxon>
        <taxon>Agaricineae</taxon>
        <taxon>Crepidotaceae</taxon>
        <taxon>Crepidotus</taxon>
    </lineage>
</organism>
<evidence type="ECO:0000313" key="1">
    <source>
        <dbReference type="EMBL" id="KAF9522587.1"/>
    </source>
</evidence>
<reference evidence="1" key="1">
    <citation type="submission" date="2020-11" db="EMBL/GenBank/DDBJ databases">
        <authorList>
            <consortium name="DOE Joint Genome Institute"/>
            <person name="Ahrendt S."/>
            <person name="Riley R."/>
            <person name="Andreopoulos W."/>
            <person name="Labutti K."/>
            <person name="Pangilinan J."/>
            <person name="Ruiz-Duenas F.J."/>
            <person name="Barrasa J.M."/>
            <person name="Sanchez-Garcia M."/>
            <person name="Camarero S."/>
            <person name="Miyauchi S."/>
            <person name="Serrano A."/>
            <person name="Linde D."/>
            <person name="Babiker R."/>
            <person name="Drula E."/>
            <person name="Ayuso-Fernandez I."/>
            <person name="Pacheco R."/>
            <person name="Padilla G."/>
            <person name="Ferreira P."/>
            <person name="Barriuso J."/>
            <person name="Kellner H."/>
            <person name="Castanera R."/>
            <person name="Alfaro M."/>
            <person name="Ramirez L."/>
            <person name="Pisabarro A.G."/>
            <person name="Kuo A."/>
            <person name="Tritt A."/>
            <person name="Lipzen A."/>
            <person name="He G."/>
            <person name="Yan M."/>
            <person name="Ng V."/>
            <person name="Cullen D."/>
            <person name="Martin F."/>
            <person name="Rosso M.-N."/>
            <person name="Henrissat B."/>
            <person name="Hibbett D."/>
            <person name="Martinez A.T."/>
            <person name="Grigoriev I.V."/>
        </authorList>
    </citation>
    <scope>NUCLEOTIDE SEQUENCE</scope>
    <source>
        <strain evidence="1">CBS 506.95</strain>
    </source>
</reference>
<gene>
    <name evidence="1" type="ORF">CPB83DRAFT_899532</name>
</gene>